<keyword evidence="1 3" id="KW-0238">DNA-binding</keyword>
<feature type="transmembrane region" description="Helical" evidence="5">
    <location>
        <begin position="146"/>
        <end position="168"/>
    </location>
</feature>
<feature type="region of interest" description="Disordered" evidence="4">
    <location>
        <begin position="118"/>
        <end position="140"/>
    </location>
</feature>
<evidence type="ECO:0000256" key="3">
    <source>
        <dbReference type="PROSITE-ProRule" id="PRU01091"/>
    </source>
</evidence>
<dbReference type="InterPro" id="IPR011990">
    <property type="entry name" value="TPR-like_helical_dom_sf"/>
</dbReference>
<dbReference type="SUPFAM" id="SSF46894">
    <property type="entry name" value="C-terminal effector domain of the bipartite response regulators"/>
    <property type="match status" value="1"/>
</dbReference>
<reference evidence="7 8" key="1">
    <citation type="submission" date="2019-07" db="EMBL/GenBank/DDBJ databases">
        <title>Lysobacter weifangensis sp. nov., isolated from bensulfuron-methyl contaminated farmland soil.</title>
        <authorList>
            <person name="Zhao H."/>
        </authorList>
    </citation>
    <scope>NUCLEOTIDE SEQUENCE [LARGE SCALE GENOMIC DNA]</scope>
    <source>
        <strain evidence="7 8">CC-Bw-6</strain>
    </source>
</reference>
<dbReference type="AlphaFoldDB" id="A0A516V6D8"/>
<dbReference type="Pfam" id="PF00486">
    <property type="entry name" value="Trans_reg_C"/>
    <property type="match status" value="1"/>
</dbReference>
<dbReference type="GO" id="GO:0006355">
    <property type="term" value="P:regulation of DNA-templated transcription"/>
    <property type="evidence" value="ECO:0007669"/>
    <property type="project" value="InterPro"/>
</dbReference>
<dbReference type="EMBL" id="CP041742">
    <property type="protein sequence ID" value="QDQ74078.1"/>
    <property type="molecule type" value="Genomic_DNA"/>
</dbReference>
<evidence type="ECO:0000256" key="2">
    <source>
        <dbReference type="PROSITE-ProRule" id="PRU00339"/>
    </source>
</evidence>
<dbReference type="OrthoDB" id="1971692at2"/>
<evidence type="ECO:0000313" key="7">
    <source>
        <dbReference type="EMBL" id="QDQ74078.1"/>
    </source>
</evidence>
<feature type="domain" description="OmpR/PhoB-type" evidence="6">
    <location>
        <begin position="9"/>
        <end position="107"/>
    </location>
</feature>
<dbReference type="CDD" id="cd00383">
    <property type="entry name" value="trans_reg_C"/>
    <property type="match status" value="1"/>
</dbReference>
<dbReference type="InterPro" id="IPR019734">
    <property type="entry name" value="TPR_rpt"/>
</dbReference>
<dbReference type="InterPro" id="IPR001867">
    <property type="entry name" value="OmpR/PhoB-type_DNA-bd"/>
</dbReference>
<keyword evidence="8" id="KW-1185">Reference proteome</keyword>
<feature type="DNA-binding region" description="OmpR/PhoB-type" evidence="3">
    <location>
        <begin position="9"/>
        <end position="107"/>
    </location>
</feature>
<keyword evidence="2" id="KW-0802">TPR repeat</keyword>
<name>A0A516V6D8_9GAMM</name>
<keyword evidence="5" id="KW-0472">Membrane</keyword>
<dbReference type="PROSITE" id="PS51755">
    <property type="entry name" value="OMPR_PHOB"/>
    <property type="match status" value="1"/>
</dbReference>
<keyword evidence="5" id="KW-0812">Transmembrane</keyword>
<gene>
    <name evidence="7" type="ORF">FNZ56_09395</name>
</gene>
<protein>
    <recommendedName>
        <fullName evidence="6">OmpR/PhoB-type domain-containing protein</fullName>
    </recommendedName>
</protein>
<dbReference type="SUPFAM" id="SSF48452">
    <property type="entry name" value="TPR-like"/>
    <property type="match status" value="1"/>
</dbReference>
<dbReference type="Gene3D" id="1.10.10.10">
    <property type="entry name" value="Winged helix-like DNA-binding domain superfamily/Winged helix DNA-binding domain"/>
    <property type="match status" value="1"/>
</dbReference>
<evidence type="ECO:0000256" key="1">
    <source>
        <dbReference type="ARBA" id="ARBA00023125"/>
    </source>
</evidence>
<keyword evidence="5" id="KW-1133">Transmembrane helix</keyword>
<dbReference type="PROSITE" id="PS50005">
    <property type="entry name" value="TPR"/>
    <property type="match status" value="1"/>
</dbReference>
<sequence length="662" mass="72494">MECMDPRDPKPLAFDDVAIDFAGHRLLRAGVEQPLEPKAFGVLALLAGAPGKVFARDEILDAVWGHRHVTPGVLNRVMTLLRHALGEDAQGARYLHTVHGVGYRFDLPEAAREPSTAALPDIASNAQPRTSIPPPQRRASDRTSTLARVALWSLPLLAALAIAAWTWWPHAAPAPVVAAAPVVPAMERSVAVLPLVNASNDPNQQFFSDGLSDNLIDALSKFEELKVIGRNSAFQFRDSKDDSAAIGRKLGATYLLSGSVQRAGDVVRINTSLTKAADGSTQWAEHYDRPYKDLFALQDEIASAVARALQAKLLPENAESKQDDRPPSGNLDAYNAYLQGLKYWHDENFRKAAEYMTQAVQLDPGYAMAWALLSGSWSTVATFWNEPPAVAEEHMRIARDAADKALRLASALGAAHAARCYLDVYGFDQRAALAECRRAVQLAPGDGTVLNGSGYVFAQVGKLGEAIQSRKRLLSIEPLYLINYQQYARLLMLAGRLDEAEKYLRTAESLPQANPYWHSSAVFFRMVIALVRGDADAAMNIAEQTPSKYRGMNEALAAQISSDRAAADRTLAALLDDKAFVKDHPYEIAQVYALRGDAGHAVEWLQRASTHDLVFLPLDPLILQLRDDPRFIAFCKQNKVLPPGENEALSIDQIRAKLATRG</sequence>
<dbReference type="InterPro" id="IPR036388">
    <property type="entry name" value="WH-like_DNA-bd_sf"/>
</dbReference>
<dbReference type="InterPro" id="IPR016032">
    <property type="entry name" value="Sig_transdc_resp-reg_C-effctor"/>
</dbReference>
<organism evidence="7 8">
    <name type="scientific">Pseudoluteimonas lycopersici</name>
    <dbReference type="NCBI Taxonomy" id="1324796"/>
    <lineage>
        <taxon>Bacteria</taxon>
        <taxon>Pseudomonadati</taxon>
        <taxon>Pseudomonadota</taxon>
        <taxon>Gammaproteobacteria</taxon>
        <taxon>Lysobacterales</taxon>
        <taxon>Lysobacteraceae</taxon>
        <taxon>Pseudoluteimonas</taxon>
    </lineage>
</organism>
<evidence type="ECO:0000256" key="4">
    <source>
        <dbReference type="SAM" id="MobiDB-lite"/>
    </source>
</evidence>
<accession>A0A516V6D8</accession>
<evidence type="ECO:0000313" key="8">
    <source>
        <dbReference type="Proteomes" id="UP000315891"/>
    </source>
</evidence>
<feature type="repeat" description="TPR" evidence="2">
    <location>
        <begin position="333"/>
        <end position="366"/>
    </location>
</feature>
<proteinExistence type="predicted"/>
<evidence type="ECO:0000259" key="6">
    <source>
        <dbReference type="PROSITE" id="PS51755"/>
    </source>
</evidence>
<dbReference type="Gene3D" id="3.40.50.10610">
    <property type="entry name" value="ABC-type transport auxiliary lipoprotein component"/>
    <property type="match status" value="1"/>
</dbReference>
<dbReference type="GO" id="GO:0000160">
    <property type="term" value="P:phosphorelay signal transduction system"/>
    <property type="evidence" value="ECO:0007669"/>
    <property type="project" value="InterPro"/>
</dbReference>
<evidence type="ECO:0000256" key="5">
    <source>
        <dbReference type="SAM" id="Phobius"/>
    </source>
</evidence>
<dbReference type="Proteomes" id="UP000315891">
    <property type="component" value="Chromosome"/>
</dbReference>
<dbReference type="GO" id="GO:0003677">
    <property type="term" value="F:DNA binding"/>
    <property type="evidence" value="ECO:0007669"/>
    <property type="project" value="UniProtKB-UniRule"/>
</dbReference>
<dbReference type="SMART" id="SM00862">
    <property type="entry name" value="Trans_reg_C"/>
    <property type="match status" value="1"/>
</dbReference>
<dbReference type="Gene3D" id="1.25.40.10">
    <property type="entry name" value="Tetratricopeptide repeat domain"/>
    <property type="match status" value="2"/>
</dbReference>